<keyword evidence="11" id="KW-0378">Hydrolase</keyword>
<evidence type="ECO:0000256" key="6">
    <source>
        <dbReference type="ARBA" id="ARBA00022525"/>
    </source>
</evidence>
<dbReference type="PANTHER" id="PTHR12053">
    <property type="entry name" value="PROTEASE FAMILY M28 PLASMA GLUTAMATE CARBOXYPEPTIDASE-RELATED"/>
    <property type="match status" value="1"/>
</dbReference>
<evidence type="ECO:0000256" key="11">
    <source>
        <dbReference type="ARBA" id="ARBA00022801"/>
    </source>
</evidence>
<dbReference type="InterPro" id="IPR007484">
    <property type="entry name" value="Peptidase_M28"/>
</dbReference>
<name>A0ABW9KJR4_9BACT</name>
<dbReference type="Gene3D" id="3.50.30.30">
    <property type="match status" value="2"/>
</dbReference>
<evidence type="ECO:0000256" key="18">
    <source>
        <dbReference type="ARBA" id="ARBA00023228"/>
    </source>
</evidence>
<dbReference type="PROSITE" id="PS51318">
    <property type="entry name" value="TAT"/>
    <property type="match status" value="1"/>
</dbReference>
<evidence type="ECO:0000313" key="25">
    <source>
        <dbReference type="Proteomes" id="UP001634747"/>
    </source>
</evidence>
<keyword evidence="7" id="KW-0121">Carboxypeptidase</keyword>
<evidence type="ECO:0000256" key="16">
    <source>
        <dbReference type="ARBA" id="ARBA00023145"/>
    </source>
</evidence>
<dbReference type="RefSeq" id="WP_263412477.1">
    <property type="nucleotide sequence ID" value="NZ_BAABBH010000001.1"/>
</dbReference>
<keyword evidence="6" id="KW-0964">Secreted</keyword>
<comment type="caution">
    <text evidence="24">The sequence shown here is derived from an EMBL/GenBank/DDBJ whole genome shotgun (WGS) entry which is preliminary data.</text>
</comment>
<evidence type="ECO:0000256" key="19">
    <source>
        <dbReference type="ARBA" id="ARBA00025833"/>
    </source>
</evidence>
<evidence type="ECO:0000313" key="24">
    <source>
        <dbReference type="EMBL" id="MFN2976025.1"/>
    </source>
</evidence>
<dbReference type="Proteomes" id="UP001634747">
    <property type="component" value="Unassembled WGS sequence"/>
</dbReference>
<evidence type="ECO:0000256" key="5">
    <source>
        <dbReference type="ARBA" id="ARBA00014116"/>
    </source>
</evidence>
<dbReference type="Pfam" id="PF04389">
    <property type="entry name" value="Peptidase_M28"/>
    <property type="match status" value="1"/>
</dbReference>
<dbReference type="SUPFAM" id="SSF53187">
    <property type="entry name" value="Zn-dependent exopeptidases"/>
    <property type="match status" value="1"/>
</dbReference>
<comment type="subcellular location">
    <subcellularLocation>
        <location evidence="1">Endoplasmic reticulum</location>
    </subcellularLocation>
    <subcellularLocation>
        <location evidence="3">Golgi apparatus</location>
    </subcellularLocation>
    <subcellularLocation>
        <location evidence="2">Lysosome</location>
    </subcellularLocation>
    <subcellularLocation>
        <location evidence="4">Secreted</location>
    </subcellularLocation>
</comment>
<keyword evidence="25" id="KW-1185">Reference proteome</keyword>
<protein>
    <recommendedName>
        <fullName evidence="5">Carboxypeptidase Q</fullName>
    </recommendedName>
    <alternativeName>
        <fullName evidence="20">Plasma glutamate carboxypeptidase</fullName>
    </alternativeName>
</protein>
<evidence type="ECO:0000256" key="13">
    <source>
        <dbReference type="ARBA" id="ARBA00022833"/>
    </source>
</evidence>
<feature type="signal peptide" evidence="22">
    <location>
        <begin position="1"/>
        <end position="18"/>
    </location>
</feature>
<keyword evidence="8" id="KW-0645">Protease</keyword>
<evidence type="ECO:0000256" key="20">
    <source>
        <dbReference type="ARBA" id="ARBA00033328"/>
    </source>
</evidence>
<evidence type="ECO:0000256" key="2">
    <source>
        <dbReference type="ARBA" id="ARBA00004371"/>
    </source>
</evidence>
<keyword evidence="10 22" id="KW-0732">Signal</keyword>
<evidence type="ECO:0000256" key="1">
    <source>
        <dbReference type="ARBA" id="ARBA00004240"/>
    </source>
</evidence>
<keyword evidence="14" id="KW-0333">Golgi apparatus</keyword>
<dbReference type="InterPro" id="IPR006311">
    <property type="entry name" value="TAT_signal"/>
</dbReference>
<keyword evidence="12" id="KW-0256">Endoplasmic reticulum</keyword>
<evidence type="ECO:0000256" key="8">
    <source>
        <dbReference type="ARBA" id="ARBA00022670"/>
    </source>
</evidence>
<dbReference type="InterPro" id="IPR039866">
    <property type="entry name" value="CPQ"/>
</dbReference>
<feature type="chain" id="PRO_5047346501" description="Carboxypeptidase Q" evidence="22">
    <location>
        <begin position="19"/>
        <end position="580"/>
    </location>
</feature>
<dbReference type="EMBL" id="JBJYXY010000001">
    <property type="protein sequence ID" value="MFN2976025.1"/>
    <property type="molecule type" value="Genomic_DNA"/>
</dbReference>
<evidence type="ECO:0000256" key="17">
    <source>
        <dbReference type="ARBA" id="ARBA00023180"/>
    </source>
</evidence>
<evidence type="ECO:0000259" key="23">
    <source>
        <dbReference type="Pfam" id="PF04389"/>
    </source>
</evidence>
<keyword evidence="15" id="KW-0482">Metalloprotease</keyword>
<evidence type="ECO:0000256" key="14">
    <source>
        <dbReference type="ARBA" id="ARBA00023034"/>
    </source>
</evidence>
<evidence type="ECO:0000256" key="12">
    <source>
        <dbReference type="ARBA" id="ARBA00022824"/>
    </source>
</evidence>
<keyword evidence="16" id="KW-0865">Zymogen</keyword>
<proteinExistence type="predicted"/>
<keyword evidence="18" id="KW-0458">Lysosome</keyword>
<reference evidence="24 25" key="1">
    <citation type="submission" date="2024-12" db="EMBL/GenBank/DDBJ databases">
        <authorList>
            <person name="Lee Y."/>
        </authorList>
    </citation>
    <scope>NUCLEOTIDE SEQUENCE [LARGE SCALE GENOMIC DNA]</scope>
    <source>
        <strain evidence="24 25">03SUJ4</strain>
    </source>
</reference>
<organism evidence="24 25">
    <name type="scientific">Terriglobus aquaticus</name>
    <dbReference type="NCBI Taxonomy" id="940139"/>
    <lineage>
        <taxon>Bacteria</taxon>
        <taxon>Pseudomonadati</taxon>
        <taxon>Acidobacteriota</taxon>
        <taxon>Terriglobia</taxon>
        <taxon>Terriglobales</taxon>
        <taxon>Acidobacteriaceae</taxon>
        <taxon>Terriglobus</taxon>
    </lineage>
</organism>
<sequence>MPSRNRLLAAALALSAIAAVPSASPAQRHAAPSPAAQPAREAIDLDMYARIRDEGFLHSHVMEYASALFDDIGPRLTGSPAMARANQWTADQLKAMGCSNAHLESWGDFGMAWTQHSASLAMVKPSSGVFLAQATPWSPATHGTVTAEVIKVPGFKKEADFAEWKGKLRGKIVLYGHSGSGDPTVDPDKVPAMQHYDAAKLREIAAYPLNGDMSEQDVLPVSDPKFQEAIKNFGFQERAGAFFASEGAAAILVPGGSGGVLHNDTNASMGWYVYRPEHRQAVPEEVISDEAYGRMDRLLSNKVPVTVELATNTEFGDEHAQGFNTVAEIPGTDPQFKDQVVLVGGHLDSWIGGTGATDNGAGSIVAMEAMRILNTLHVHPRRTIRIALWSGEEQGLYGSMGYVGSHYATFHYAPAAKDAPEIPDFLRVMSTPPTPKPEAANLDAYYNLDNGTGKLLGIYTEGNSGISDIFQQWMAPIADLGMTTVSQRNTGSTDHVPFQLAGLPGFQFIQDPRDYDSRTHHTNLDTYDHLSEPDLKQAAVIEAIFLYNTAQRDSMLPRPSIPMGLANDRPLSNLYPDAQK</sequence>
<feature type="region of interest" description="Disordered" evidence="21">
    <location>
        <begin position="560"/>
        <end position="580"/>
    </location>
</feature>
<gene>
    <name evidence="24" type="ORF">ACK2TP_09645</name>
</gene>
<evidence type="ECO:0000256" key="10">
    <source>
        <dbReference type="ARBA" id="ARBA00022729"/>
    </source>
</evidence>
<evidence type="ECO:0000256" key="15">
    <source>
        <dbReference type="ARBA" id="ARBA00023049"/>
    </source>
</evidence>
<evidence type="ECO:0000256" key="21">
    <source>
        <dbReference type="SAM" id="MobiDB-lite"/>
    </source>
</evidence>
<keyword evidence="17" id="KW-0325">Glycoprotein</keyword>
<keyword evidence="9" id="KW-0479">Metal-binding</keyword>
<keyword evidence="13" id="KW-0862">Zinc</keyword>
<comment type="subunit">
    <text evidence="19">Homodimer. The monomeric form is inactive while the homodimer is active.</text>
</comment>
<feature type="domain" description="Peptidase M28" evidence="23">
    <location>
        <begin position="324"/>
        <end position="539"/>
    </location>
</feature>
<dbReference type="Gene3D" id="3.40.630.10">
    <property type="entry name" value="Zn peptidases"/>
    <property type="match status" value="3"/>
</dbReference>
<accession>A0ABW9KJR4</accession>
<evidence type="ECO:0000256" key="3">
    <source>
        <dbReference type="ARBA" id="ARBA00004555"/>
    </source>
</evidence>
<evidence type="ECO:0000256" key="7">
    <source>
        <dbReference type="ARBA" id="ARBA00022645"/>
    </source>
</evidence>
<evidence type="ECO:0000256" key="22">
    <source>
        <dbReference type="SAM" id="SignalP"/>
    </source>
</evidence>
<evidence type="ECO:0000256" key="9">
    <source>
        <dbReference type="ARBA" id="ARBA00022723"/>
    </source>
</evidence>
<dbReference type="PANTHER" id="PTHR12053:SF3">
    <property type="entry name" value="CARBOXYPEPTIDASE Q"/>
    <property type="match status" value="1"/>
</dbReference>
<evidence type="ECO:0000256" key="4">
    <source>
        <dbReference type="ARBA" id="ARBA00004613"/>
    </source>
</evidence>